<dbReference type="Pfam" id="PF08617">
    <property type="entry name" value="CGI-121"/>
    <property type="match status" value="1"/>
</dbReference>
<dbReference type="AlphaFoldDB" id="A0A8C9J131"/>
<dbReference type="FunFam" id="3.30.2380.10:FF:000001">
    <property type="entry name" value="EKC/KEOPS complex subunit TPRKB"/>
    <property type="match status" value="1"/>
</dbReference>
<evidence type="ECO:0000313" key="15">
    <source>
        <dbReference type="Proteomes" id="UP000694416"/>
    </source>
</evidence>
<evidence type="ECO:0000256" key="1">
    <source>
        <dbReference type="ARBA" id="ARBA00004123"/>
    </source>
</evidence>
<evidence type="ECO:0000256" key="8">
    <source>
        <dbReference type="ARBA" id="ARBA00062824"/>
    </source>
</evidence>
<keyword evidence="5" id="KW-0819">tRNA processing</keyword>
<dbReference type="Ensembl" id="ENSPTET00000055460.1">
    <property type="protein sequence ID" value="ENSPTEP00000041532.1"/>
    <property type="gene ID" value="ENSPTEG00000038024.1"/>
</dbReference>
<evidence type="ECO:0000256" key="3">
    <source>
        <dbReference type="ARBA" id="ARBA00005546"/>
    </source>
</evidence>
<evidence type="ECO:0000313" key="14">
    <source>
        <dbReference type="Ensembl" id="ENSPTEP00000041532.1"/>
    </source>
</evidence>
<name>A0A8C9J131_9PRIM</name>
<keyword evidence="15" id="KW-1185">Reference proteome</keyword>
<dbReference type="Gene3D" id="3.30.2380.10">
    <property type="entry name" value="CGI121/TPRKB"/>
    <property type="match status" value="1"/>
</dbReference>
<dbReference type="GO" id="GO:0005829">
    <property type="term" value="C:cytosol"/>
    <property type="evidence" value="ECO:0007669"/>
    <property type="project" value="UniProtKB-SubCell"/>
</dbReference>
<evidence type="ECO:0000256" key="13">
    <source>
        <dbReference type="RuleBase" id="RU004398"/>
    </source>
</evidence>
<gene>
    <name evidence="14" type="primary">TPRKB</name>
</gene>
<evidence type="ECO:0000256" key="7">
    <source>
        <dbReference type="ARBA" id="ARBA00053676"/>
    </source>
</evidence>
<dbReference type="GO" id="GO:0005634">
    <property type="term" value="C:nucleus"/>
    <property type="evidence" value="ECO:0007669"/>
    <property type="project" value="UniProtKB-SubCell"/>
</dbReference>
<dbReference type="InterPro" id="IPR013926">
    <property type="entry name" value="CGI121/TPRKB"/>
</dbReference>
<evidence type="ECO:0000256" key="10">
    <source>
        <dbReference type="ARBA" id="ARBA00070264"/>
    </source>
</evidence>
<sequence length="332" mass="37305">ALPSCGHQREVLDLSSQTPSCHRLQQPSRPASSKLYQYYSGTEDTEEARCNAQHRLRQRRDSKPDLNFRYQPIYASISFAVSDIQPLFSFAFVDGTQAGRAEEWAGRWAEALLLPGPGKTRPPRAGLSGNWLEEDGDWPSLPEVVSSVSEREIFRDALGAGYRILLICEMQLTYQLDLFPECRVTLLLFKDVKNAGDLRRKAMEGTIDGSLINPTVIVDPFQILVAANKAVHLYKLGKMKTRTLPTEIIFNLSPNNNISEALKKFGISASDTSILIVYIEEGEKQINQEYLISQVEGHQVSLKSLPEITNITEVQKVCLPVHIFRKSVIDEQ</sequence>
<comment type="subcellular location">
    <subcellularLocation>
        <location evidence="2">Cytoplasm</location>
        <location evidence="2">Cytosol</location>
    </subcellularLocation>
    <subcellularLocation>
        <location evidence="1">Nucleus</location>
    </subcellularLocation>
</comment>
<dbReference type="GO" id="GO:0000408">
    <property type="term" value="C:EKC/KEOPS complex"/>
    <property type="evidence" value="ECO:0007669"/>
    <property type="project" value="TreeGrafter"/>
</dbReference>
<evidence type="ECO:0000256" key="4">
    <source>
        <dbReference type="ARBA" id="ARBA00022490"/>
    </source>
</evidence>
<comment type="function">
    <text evidence="7">Component of the EKC/KEOPS complex that is required for the formation of a threonylcarbamoyl group on adenosine at position 37 (t(6)A37) in tRNAs that read codons beginning with adenine. The complex is probably involved in the transfer of the threonylcarbamoyl moiety of threonylcarbamoyl-AMP (TC-AMP) to the N6 group of A37. TPRKB acts as an allosteric effector that regulates the t(6)A activity of the complex. TPRKB is not required for tRNA modification.</text>
</comment>
<reference evidence="14" key="2">
    <citation type="submission" date="2025-09" db="UniProtKB">
        <authorList>
            <consortium name="Ensembl"/>
        </authorList>
    </citation>
    <scope>IDENTIFICATION</scope>
</reference>
<reference evidence="14" key="1">
    <citation type="submission" date="2025-08" db="UniProtKB">
        <authorList>
            <consortium name="Ensembl"/>
        </authorList>
    </citation>
    <scope>IDENTIFICATION</scope>
</reference>
<evidence type="ECO:0000256" key="5">
    <source>
        <dbReference type="ARBA" id="ARBA00022694"/>
    </source>
</evidence>
<keyword evidence="4" id="KW-0963">Cytoplasm</keyword>
<dbReference type="GO" id="GO:0002949">
    <property type="term" value="P:tRNA threonylcarbamoyladenosine modification"/>
    <property type="evidence" value="ECO:0007669"/>
    <property type="project" value="TreeGrafter"/>
</dbReference>
<protein>
    <recommendedName>
        <fullName evidence="9">EKC/KEOPS complex subunit TPRKB</fullName>
    </recommendedName>
    <alternativeName>
        <fullName evidence="10">EKC/KEOPS complex subunit Tprkb</fullName>
    </alternativeName>
    <alternativeName>
        <fullName evidence="11">PRPK-binding protein</fullName>
    </alternativeName>
    <alternativeName>
        <fullName evidence="12">TP53RK-binding protein</fullName>
    </alternativeName>
</protein>
<comment type="subunit">
    <text evidence="8">Component of the EKC/KEOPS complex composed of at least GON7, TP53RK, TPRKB, OSGEP and LAGE3; the whole complex dimerizes. Interacts with TP53RK/PRPK.</text>
</comment>
<dbReference type="Proteomes" id="UP000694416">
    <property type="component" value="Unplaced"/>
</dbReference>
<dbReference type="PANTHER" id="PTHR15840:SF10">
    <property type="entry name" value="EKC_KEOPS COMPLEX SUBUNIT TPRKB"/>
    <property type="match status" value="1"/>
</dbReference>
<dbReference type="PANTHER" id="PTHR15840">
    <property type="entry name" value="CGI-121 FAMILY MEMBER"/>
    <property type="match status" value="1"/>
</dbReference>
<organism evidence="14 15">
    <name type="scientific">Piliocolobus tephrosceles</name>
    <name type="common">Ugandan red Colobus</name>
    <dbReference type="NCBI Taxonomy" id="591936"/>
    <lineage>
        <taxon>Eukaryota</taxon>
        <taxon>Metazoa</taxon>
        <taxon>Chordata</taxon>
        <taxon>Craniata</taxon>
        <taxon>Vertebrata</taxon>
        <taxon>Euteleostomi</taxon>
        <taxon>Mammalia</taxon>
        <taxon>Eutheria</taxon>
        <taxon>Euarchontoglires</taxon>
        <taxon>Primates</taxon>
        <taxon>Haplorrhini</taxon>
        <taxon>Catarrhini</taxon>
        <taxon>Cercopithecidae</taxon>
        <taxon>Colobinae</taxon>
        <taxon>Piliocolobus</taxon>
    </lineage>
</organism>
<evidence type="ECO:0000256" key="11">
    <source>
        <dbReference type="ARBA" id="ARBA00075578"/>
    </source>
</evidence>
<comment type="similarity">
    <text evidence="3 13">Belongs to the CGI121/TPRKB family.</text>
</comment>
<evidence type="ECO:0000256" key="6">
    <source>
        <dbReference type="ARBA" id="ARBA00023242"/>
    </source>
</evidence>
<keyword evidence="6 13" id="KW-0539">Nucleus</keyword>
<dbReference type="SUPFAM" id="SSF143870">
    <property type="entry name" value="PF0523-like"/>
    <property type="match status" value="1"/>
</dbReference>
<accession>A0A8C9J131</accession>
<evidence type="ECO:0000256" key="2">
    <source>
        <dbReference type="ARBA" id="ARBA00004514"/>
    </source>
</evidence>
<evidence type="ECO:0000256" key="9">
    <source>
        <dbReference type="ARBA" id="ARBA00069793"/>
    </source>
</evidence>
<dbReference type="InterPro" id="IPR036504">
    <property type="entry name" value="CGI121/TPRKB_sf"/>
</dbReference>
<proteinExistence type="inferred from homology"/>
<evidence type="ECO:0000256" key="12">
    <source>
        <dbReference type="ARBA" id="ARBA00077744"/>
    </source>
</evidence>